<reference evidence="2" key="1">
    <citation type="submission" date="2016-11" db="UniProtKB">
        <authorList>
            <consortium name="WormBaseParasite"/>
        </authorList>
    </citation>
    <scope>IDENTIFICATION</scope>
    <source>
        <strain evidence="2">KR3021</strain>
    </source>
</reference>
<name>A0AC35THX5_9BILA</name>
<dbReference type="Proteomes" id="UP000095286">
    <property type="component" value="Unplaced"/>
</dbReference>
<sequence length="1723" mass="196783">MPKSHSINQKGEKALTDQENKMSKFRSGIEIDDAESMEEDIADDNSQDEEIVRMDTETAIENGQNDHYIKEIDIILKSMVIGKAFGKANNSKRTSFMMKNVGSAKDSLIIQNCQVWSNDFKDHTKFNYGKTIDVGCQFHFKAETVSIVGDGNCMFNAISTALYGHMHNQADLRKILIIGLEKILNRLMIGNGFSPQDDWVILSVPGNGVTYVDNLTQHIDYIKMDTAWGTDFDVAVLGNVLKKRFGIFYPSLNGKSYNFSMILPGSQSQTWPLVFLHNTNLNHFDLIQNLATPNQPFEVQDEEELMEIDSDKNMSFVEENPIPLTIASIPMSEKNRNFLAEKGKNGPKVRRQRRELNDISPVKQIASSRAQRAAARSLVCQSKIGPAITKSNIKKSVEPQIAKTVTKCCARNPNKIPLQHTLGKLNVKCKCKAVFFEKEKTFKQCCNGHLTFKEFDNFPAELQELWTAISDDSNYFRNNSRFFNSKFCFASLNSEQRVLEGRGPPVYVIHGPVYRLFNTSMPESTQEATFAQMYLYGPERGGDLRVDGLNESRDRKLIRKLSEIIGDCNVFAKSYKTFHDFMVAERDRAILEDVLLPVYQLRLIGPQSDDRVRNLPVDNEVAAIYYGNPTYDPNTLFNLKRISRITYYQNLIAYRPQVFNPLHYAGLLFQQFLVDVFTTVETDRLNYIRQLNAEQRKTFIAAMEDYLAGDESEGQGTEFVKLYSSYVGGRRYMNLNYQDCMAIVLKFGKPTFFITMTCNPNWPEIKDNLLLGQKASDRPDLIARVFKHKVDALIKDLKSGIFGECVYISYNIEFQKRGLPHVHILIKIGSKHFHLNPKDVDECISAELPPLADNKLRELVLTHMLHNRCDKISDKKKAQCWDHKENKCLKKFPFAFQETTSITTSGKVSYKRSQNVDNNAFDSKGNVITNESVVPYSPFLLRKYNCHLNVVAVGSVSSVKYVFKYAHKGAPKIQIEVAGGTKGNKDEVNEFLEARYLGASEAIWRIMEYQMLYKDVTVYRLPVHLPTQSFAVADIESNFTEWSKQGRQNVKSQLDAFYELCSVDEEARSLTYSECPRFYSFDKKQRNWKKRVLGRKVIGRIFMVSAFEVEKFSLRQLLLHVAGPQSAKYLRTVNNVVYKTFFEAACELGLVNKEENFREILKEVAETSFPRAIRNFFALLICFYPDFEEHKELFEEYVDKLSEDYQLKYNNRDKSIQQALYDIRSALDDNNFRGPTNLDQVNIELVDLNFVENPEQLLKVGEEMYNKANPKQKEFIDKVVASVKKKLNQRTYFLQGPAGCGKTFVYMTLYYLLRGEGKIVINAASTGIAANLLISGQTCHSMFAIPFDILDDNVSLSRINQEKMKKLLEADVVIIDEAPMLNKWILGYIDRRLKEICENNLPFGGKVVILGGDFRQTLPIINNATRCENVRATIKCSNMWRAHFELFKLDQNMRVNQDEEEFAKWVLNVGDGNEKYITNNKISIPQIIRSSGDLIKEVFEGQDQDSTDKWTSVILASTNKTVDTINETVLDKVIPGEVVHLLSADLLLSNPSVAEDIQNLPIEYLNSLAPSGMPVHDLRLKLNCIVMVLRNLNIKNGICNGTRLIVKGINSKFITCEHILNPRIGETVFIPRIILMSPEKEFPFTFSRKQFPVRLAYAMTINKSQGQTLSRVGLDLTRNCFSHGQLYVGLSRIKSPKNLFVSTPNEKEIQTNITDNIVYKEVL</sequence>
<protein>
    <submittedName>
        <fullName evidence="2">ATP-dependent DNA helicase</fullName>
    </submittedName>
</protein>
<dbReference type="WBParaSite" id="RSKR_0000070800.1">
    <property type="protein sequence ID" value="RSKR_0000070800.1"/>
    <property type="gene ID" value="RSKR_0000070800"/>
</dbReference>
<organism evidence="1 2">
    <name type="scientific">Rhabditophanes sp. KR3021</name>
    <dbReference type="NCBI Taxonomy" id="114890"/>
    <lineage>
        <taxon>Eukaryota</taxon>
        <taxon>Metazoa</taxon>
        <taxon>Ecdysozoa</taxon>
        <taxon>Nematoda</taxon>
        <taxon>Chromadorea</taxon>
        <taxon>Rhabditida</taxon>
        <taxon>Tylenchina</taxon>
        <taxon>Panagrolaimomorpha</taxon>
        <taxon>Strongyloidoidea</taxon>
        <taxon>Alloionematidae</taxon>
        <taxon>Rhabditophanes</taxon>
    </lineage>
</organism>
<proteinExistence type="predicted"/>
<accession>A0AC35THX5</accession>
<evidence type="ECO:0000313" key="1">
    <source>
        <dbReference type="Proteomes" id="UP000095286"/>
    </source>
</evidence>
<evidence type="ECO:0000313" key="2">
    <source>
        <dbReference type="WBParaSite" id="RSKR_0000070800.1"/>
    </source>
</evidence>